<proteinExistence type="predicted"/>
<name>A0A5K3EPR3_MESCO</name>
<evidence type="ECO:0000313" key="2">
    <source>
        <dbReference type="WBParaSite" id="MCU_001789-RA"/>
    </source>
</evidence>
<feature type="region of interest" description="Disordered" evidence="1">
    <location>
        <begin position="1"/>
        <end position="21"/>
    </location>
</feature>
<dbReference type="AlphaFoldDB" id="A0A5K3EPR3"/>
<sequence>LLQSCDRRTDSEVCPRASTTSGIDGVRHASRAWRDDPNDLGPFTFRLVEIAEPVLLMNRDCEFMPSYVGTHVKVYLCRKQ</sequence>
<evidence type="ECO:0000256" key="1">
    <source>
        <dbReference type="SAM" id="MobiDB-lite"/>
    </source>
</evidence>
<organism evidence="2">
    <name type="scientific">Mesocestoides corti</name>
    <name type="common">Flatworm</name>
    <dbReference type="NCBI Taxonomy" id="53468"/>
    <lineage>
        <taxon>Eukaryota</taxon>
        <taxon>Metazoa</taxon>
        <taxon>Spiralia</taxon>
        <taxon>Lophotrochozoa</taxon>
        <taxon>Platyhelminthes</taxon>
        <taxon>Cestoda</taxon>
        <taxon>Eucestoda</taxon>
        <taxon>Cyclophyllidea</taxon>
        <taxon>Mesocestoididae</taxon>
        <taxon>Mesocestoides</taxon>
    </lineage>
</organism>
<feature type="compositionally biased region" description="Basic and acidic residues" evidence="1">
    <location>
        <begin position="1"/>
        <end position="13"/>
    </location>
</feature>
<protein>
    <submittedName>
        <fullName evidence="2">Ephrin RBD domain-containing protein</fullName>
    </submittedName>
</protein>
<dbReference type="WBParaSite" id="MCU_001789-RA">
    <property type="protein sequence ID" value="MCU_001789-RA"/>
    <property type="gene ID" value="MCU_001789"/>
</dbReference>
<reference evidence="2" key="1">
    <citation type="submission" date="2019-11" db="UniProtKB">
        <authorList>
            <consortium name="WormBaseParasite"/>
        </authorList>
    </citation>
    <scope>IDENTIFICATION</scope>
</reference>
<accession>A0A5K3EPR3</accession>